<accession>B8HNS0</accession>
<dbReference type="EMBL" id="CP001344">
    <property type="protein sequence ID" value="ACL43801.1"/>
    <property type="molecule type" value="Genomic_DNA"/>
</dbReference>
<dbReference type="KEGG" id="cyn:Cyan7425_1428"/>
<sequence>MNPTTLMTTNSAATPGPNQTPTLKLIIFKLKAEAEPNTALAPISLYLGVRIEQVAQIVRHGAVHGSGQTLAGVATVGEQQVTILDLRQTVFRVPSQQTNFLVILKGAAAELIGIPVAQSPALVDVPIADLRVLPDTYRQLDTLGMASHVCLVETEEEGRQTIFLLDLEKALALVTAR</sequence>
<protein>
    <submittedName>
        <fullName evidence="2">CheW domain protein</fullName>
    </submittedName>
</protein>
<evidence type="ECO:0000313" key="2">
    <source>
        <dbReference type="EMBL" id="ACL43801.1"/>
    </source>
</evidence>
<name>B8HNS0_CYAP4</name>
<dbReference type="AlphaFoldDB" id="B8HNS0"/>
<dbReference type="InterPro" id="IPR036061">
    <property type="entry name" value="CheW-like_dom_sf"/>
</dbReference>
<dbReference type="InterPro" id="IPR002545">
    <property type="entry name" value="CheW-lke_dom"/>
</dbReference>
<dbReference type="OrthoDB" id="572144at2"/>
<dbReference type="GO" id="GO:0007165">
    <property type="term" value="P:signal transduction"/>
    <property type="evidence" value="ECO:0007669"/>
    <property type="project" value="InterPro"/>
</dbReference>
<feature type="domain" description="CheW-like" evidence="1">
    <location>
        <begin position="37"/>
        <end position="171"/>
    </location>
</feature>
<dbReference type="STRING" id="395961.Cyan7425_1428"/>
<proteinExistence type="predicted"/>
<dbReference type="HOGENOM" id="CLU_129738_0_0_3"/>
<gene>
    <name evidence="2" type="ordered locus">Cyan7425_1428</name>
</gene>
<dbReference type="GO" id="GO:0006935">
    <property type="term" value="P:chemotaxis"/>
    <property type="evidence" value="ECO:0007669"/>
    <property type="project" value="InterPro"/>
</dbReference>
<dbReference type="SMART" id="SM00260">
    <property type="entry name" value="CheW"/>
    <property type="match status" value="1"/>
</dbReference>
<dbReference type="SUPFAM" id="SSF50341">
    <property type="entry name" value="CheW-like"/>
    <property type="match status" value="1"/>
</dbReference>
<dbReference type="Pfam" id="PF01584">
    <property type="entry name" value="CheW"/>
    <property type="match status" value="1"/>
</dbReference>
<organism evidence="2">
    <name type="scientific">Cyanothece sp. (strain PCC 7425 / ATCC 29141)</name>
    <dbReference type="NCBI Taxonomy" id="395961"/>
    <lineage>
        <taxon>Bacteria</taxon>
        <taxon>Bacillati</taxon>
        <taxon>Cyanobacteriota</taxon>
        <taxon>Cyanophyceae</taxon>
        <taxon>Gomontiellales</taxon>
        <taxon>Cyanothecaceae</taxon>
        <taxon>Cyanothece</taxon>
    </lineage>
</organism>
<evidence type="ECO:0000259" key="1">
    <source>
        <dbReference type="SMART" id="SM00260"/>
    </source>
</evidence>
<dbReference type="eggNOG" id="COG0835">
    <property type="taxonomic scope" value="Bacteria"/>
</dbReference>
<reference evidence="2" key="1">
    <citation type="submission" date="2009-01" db="EMBL/GenBank/DDBJ databases">
        <title>Complete sequence of chromosome Cyanothece sp. PCC 7425.</title>
        <authorList>
            <consortium name="US DOE Joint Genome Institute"/>
            <person name="Lucas S."/>
            <person name="Copeland A."/>
            <person name="Lapidus A."/>
            <person name="Glavina del Rio T."/>
            <person name="Dalin E."/>
            <person name="Tice H."/>
            <person name="Bruce D."/>
            <person name="Goodwin L."/>
            <person name="Pitluck S."/>
            <person name="Sims D."/>
            <person name="Meineke L."/>
            <person name="Brettin T."/>
            <person name="Detter J.C."/>
            <person name="Han C."/>
            <person name="Larimer F."/>
            <person name="Land M."/>
            <person name="Hauser L."/>
            <person name="Kyrpides N."/>
            <person name="Ovchinnikova G."/>
            <person name="Liberton M."/>
            <person name="Stoeckel J."/>
            <person name="Banerjee A."/>
            <person name="Singh A."/>
            <person name="Page L."/>
            <person name="Sato H."/>
            <person name="Zhao L."/>
            <person name="Sherman L."/>
            <person name="Pakrasi H."/>
            <person name="Richardson P."/>
        </authorList>
    </citation>
    <scope>NUCLEOTIDE SEQUENCE</scope>
    <source>
        <strain evidence="2">PCC 7425</strain>
    </source>
</reference>